<evidence type="ECO:0000313" key="2">
    <source>
        <dbReference type="EMBL" id="CCG22227.1"/>
    </source>
</evidence>
<keyword evidence="3" id="KW-1185">Reference proteome</keyword>
<dbReference type="RefSeq" id="XP_003867664.1">
    <property type="nucleotide sequence ID" value="XM_003867616.1"/>
</dbReference>
<feature type="region of interest" description="Disordered" evidence="1">
    <location>
        <begin position="147"/>
        <end position="270"/>
    </location>
</feature>
<feature type="region of interest" description="Disordered" evidence="1">
    <location>
        <begin position="1"/>
        <end position="28"/>
    </location>
</feature>
<feature type="compositionally biased region" description="Basic and acidic residues" evidence="1">
    <location>
        <begin position="178"/>
        <end position="188"/>
    </location>
</feature>
<dbReference type="GeneID" id="14538725"/>
<dbReference type="InterPro" id="IPR018822">
    <property type="entry name" value="UPF0646"/>
</dbReference>
<feature type="compositionally biased region" description="Basic and acidic residues" evidence="1">
    <location>
        <begin position="258"/>
        <end position="270"/>
    </location>
</feature>
<proteinExistence type="predicted"/>
<gene>
    <name evidence="2" type="ORF">CORT_0B05190</name>
</gene>
<feature type="compositionally biased region" description="Polar residues" evidence="1">
    <location>
        <begin position="192"/>
        <end position="206"/>
    </location>
</feature>
<evidence type="ECO:0000256" key="1">
    <source>
        <dbReference type="SAM" id="MobiDB-lite"/>
    </source>
</evidence>
<protein>
    <submittedName>
        <fullName evidence="2">Uncharacterized protein</fullName>
    </submittedName>
</protein>
<dbReference type="eggNOG" id="ENOG502SAQ9">
    <property type="taxonomic scope" value="Eukaryota"/>
</dbReference>
<organism evidence="2 3">
    <name type="scientific">Candida orthopsilosis (strain 90-125)</name>
    <name type="common">Yeast</name>
    <dbReference type="NCBI Taxonomy" id="1136231"/>
    <lineage>
        <taxon>Eukaryota</taxon>
        <taxon>Fungi</taxon>
        <taxon>Dikarya</taxon>
        <taxon>Ascomycota</taxon>
        <taxon>Saccharomycotina</taxon>
        <taxon>Pichiomycetes</taxon>
        <taxon>Debaryomycetaceae</taxon>
        <taxon>Candida/Lodderomyces clade</taxon>
        <taxon>Candida</taxon>
    </lineage>
</organism>
<sequence>MNQEGNSNAEYGEGKENIALQNDRIGSVNSETVSTINTTGMNTIITHDRPTIVVSESQEVVKESGESDVAGSNEEALVEVQTGGIESVEVPQVEQFEQTVIAPEVDTVNEVSTNGTDEGKIEDIEEVIHEPLKLSQDSTTEEQLEYEEVEEDDNAQPQAIGESIGIDLESNSNLINSEKVDNAGKEKVPTNGGVQNTRFPNSNHLTGQDKQENVNTKSEATAQGKNESNINENKGNGYSGTGETAGDDGNGTQNGKPSESEQQPKDNAPEFTEEAKKVEVVMANGEVEEIELDEKVSNPVEESQYSTLKSNPNEHFDEGMDDINTLVENAPNFQEKNDIKIPIYLKHKNTEFLLFPTQDQDRPRPIFEDEKSEDITLDEFFAILRTIPEFNFELNDEIILSIPQFGGITVTEDNVYCKDLQLSDFLDVYYKLCDCTTQKEKVPKQLDFKLTTQPRFIMKYNSLVDTVKEKGGFENISNVDYVDNEIEGSRKKRKL</sequence>
<reference evidence="2 3" key="1">
    <citation type="journal article" date="2012" name="PLoS ONE">
        <title>Sequence and analysis of the genome of the pathogenic yeast Candida orthopsilosis.</title>
        <authorList>
            <person name="Riccombeni A."/>
            <person name="Vidanes G."/>
            <person name="Proux-Wera E."/>
            <person name="Wolfe K.H."/>
            <person name="Butler G."/>
        </authorList>
    </citation>
    <scope>NUCLEOTIDE SEQUENCE [LARGE SCALE GENOMIC DNA]</scope>
    <source>
        <strain evidence="2 3">Co 90-125</strain>
    </source>
</reference>
<dbReference type="Proteomes" id="UP000005018">
    <property type="component" value="Chromosome 2"/>
</dbReference>
<dbReference type="EMBL" id="HE681720">
    <property type="protein sequence ID" value="CCG22227.1"/>
    <property type="molecule type" value="Genomic_DNA"/>
</dbReference>
<evidence type="ECO:0000313" key="3">
    <source>
        <dbReference type="Proteomes" id="UP000005018"/>
    </source>
</evidence>
<name>H8WZN2_CANO9</name>
<dbReference type="AlphaFoldDB" id="H8WZN2"/>
<accession>H8WZN2</accession>
<dbReference type="KEGG" id="cot:CORT_0B05190"/>
<dbReference type="Pfam" id="PF10336">
    <property type="entry name" value="DUF2420"/>
    <property type="match status" value="1"/>
</dbReference>
<feature type="compositionally biased region" description="Polar residues" evidence="1">
    <location>
        <begin position="213"/>
        <end position="236"/>
    </location>
</feature>
<dbReference type="HOGENOM" id="CLU_550925_0_0_1"/>
<dbReference type="OrthoDB" id="2507795at2759"/>